<reference evidence="3 4" key="1">
    <citation type="submission" date="2018-06" db="EMBL/GenBank/DDBJ databases">
        <authorList>
            <consortium name="Pathogen Informatics"/>
            <person name="Doyle S."/>
        </authorList>
    </citation>
    <scope>NUCLEOTIDE SEQUENCE [LARGE SCALE GENOMIC DNA]</scope>
    <source>
        <strain evidence="3 4">NCTC11179</strain>
    </source>
</reference>
<dbReference type="Proteomes" id="UP000596202">
    <property type="component" value="Chromosome"/>
</dbReference>
<dbReference type="OrthoDB" id="598024at2"/>
<accession>A0A378RI06</accession>
<feature type="domain" description="DUF4878" evidence="1">
    <location>
        <begin position="16"/>
        <end position="53"/>
    </location>
</feature>
<proteinExistence type="predicted"/>
<dbReference type="Pfam" id="PF12870">
    <property type="entry name" value="DUF4878"/>
    <property type="match status" value="1"/>
</dbReference>
<evidence type="ECO:0000313" key="5">
    <source>
        <dbReference type="Proteomes" id="UP000596202"/>
    </source>
</evidence>
<evidence type="ECO:0000313" key="2">
    <source>
        <dbReference type="EMBL" id="QQU01033.1"/>
    </source>
</evidence>
<evidence type="ECO:0000259" key="1">
    <source>
        <dbReference type="Pfam" id="PF12870"/>
    </source>
</evidence>
<name>A0A378RI06_MYROD</name>
<keyword evidence="4" id="KW-1185">Reference proteome</keyword>
<dbReference type="InterPro" id="IPR024267">
    <property type="entry name" value="DUF4878"/>
</dbReference>
<evidence type="ECO:0000313" key="3">
    <source>
        <dbReference type="EMBL" id="STZ26666.1"/>
    </source>
</evidence>
<reference evidence="2 5" key="2">
    <citation type="submission" date="2021-01" db="EMBL/GenBank/DDBJ databases">
        <title>FDA dAtabase for Regulatory Grade micrObial Sequences (FDA-ARGOS): Supporting development and validation of Infectious Disease Dx tests.</title>
        <authorList>
            <person name="Sproer C."/>
            <person name="Gronow S."/>
            <person name="Severitt S."/>
            <person name="Schroder I."/>
            <person name="Tallon L."/>
            <person name="Sadzewicz L."/>
            <person name="Zhao X."/>
            <person name="Boylan J."/>
            <person name="Ott S."/>
            <person name="Bowen H."/>
            <person name="Vavikolanu K."/>
            <person name="Mehta A."/>
            <person name="Aluvathingal J."/>
            <person name="Nadendla S."/>
            <person name="Lowell S."/>
            <person name="Myers T."/>
            <person name="Yan Y."/>
            <person name="Sichtig H."/>
        </authorList>
    </citation>
    <scope>NUCLEOTIDE SEQUENCE [LARGE SCALE GENOMIC DNA]</scope>
    <source>
        <strain evidence="2 5">FDAARGOS_1131</strain>
    </source>
</reference>
<dbReference type="EMBL" id="UGQL01000001">
    <property type="protein sequence ID" value="STZ26666.1"/>
    <property type="molecule type" value="Genomic_DNA"/>
</dbReference>
<sequence>MKKIAMVLSLGLLLASCSQGPKDVAIKFTENVAKGKIDEAKKYATEPTGKLLEMAVSFGGLPVEPETKIEFVKDSIVDSKAWVTVKNQKGKESEVTLVKMDGKWLVNMEPQK</sequence>
<dbReference type="AlphaFoldDB" id="A0A378RI06"/>
<dbReference type="EMBL" id="CP068108">
    <property type="protein sequence ID" value="QQU01033.1"/>
    <property type="molecule type" value="Genomic_DNA"/>
</dbReference>
<evidence type="ECO:0000313" key="4">
    <source>
        <dbReference type="Proteomes" id="UP000255024"/>
    </source>
</evidence>
<protein>
    <submittedName>
        <fullName evidence="2">DUF4878 domain-containing protein</fullName>
    </submittedName>
    <submittedName>
        <fullName evidence="3">Lumazine-binding domain</fullName>
    </submittedName>
</protein>
<dbReference type="GeneID" id="93526911"/>
<dbReference type="Proteomes" id="UP000255024">
    <property type="component" value="Unassembled WGS sequence"/>
</dbReference>
<organism evidence="3 4">
    <name type="scientific">Myroides odoratus</name>
    <name type="common">Flavobacterium odoratum</name>
    <dbReference type="NCBI Taxonomy" id="256"/>
    <lineage>
        <taxon>Bacteria</taxon>
        <taxon>Pseudomonadati</taxon>
        <taxon>Bacteroidota</taxon>
        <taxon>Flavobacteriia</taxon>
        <taxon>Flavobacteriales</taxon>
        <taxon>Flavobacteriaceae</taxon>
        <taxon>Myroides</taxon>
    </lineage>
</organism>
<gene>
    <name evidence="2" type="ORF">I6I88_04565</name>
    <name evidence="3" type="ORF">NCTC11179_00188</name>
</gene>
<dbReference type="PROSITE" id="PS51257">
    <property type="entry name" value="PROKAR_LIPOPROTEIN"/>
    <property type="match status" value="1"/>
</dbReference>
<dbReference type="RefSeq" id="WP_002991229.1">
    <property type="nucleotide sequence ID" value="NZ_CP068107.1"/>
</dbReference>
<dbReference type="Gene3D" id="3.10.450.50">
    <property type="match status" value="1"/>
</dbReference>